<organism evidence="1 2">
    <name type="scientific">Botrimarina mediterranea</name>
    <dbReference type="NCBI Taxonomy" id="2528022"/>
    <lineage>
        <taxon>Bacteria</taxon>
        <taxon>Pseudomonadati</taxon>
        <taxon>Planctomycetota</taxon>
        <taxon>Planctomycetia</taxon>
        <taxon>Pirellulales</taxon>
        <taxon>Lacipirellulaceae</taxon>
        <taxon>Botrimarina</taxon>
    </lineage>
</organism>
<accession>A0A518K601</accession>
<dbReference type="KEGG" id="bmei:Spa11_14180"/>
<keyword evidence="2" id="KW-1185">Reference proteome</keyword>
<evidence type="ECO:0000313" key="2">
    <source>
        <dbReference type="Proteomes" id="UP000316426"/>
    </source>
</evidence>
<dbReference type="Proteomes" id="UP000316426">
    <property type="component" value="Chromosome"/>
</dbReference>
<dbReference type="EMBL" id="CP036349">
    <property type="protein sequence ID" value="QDV73222.1"/>
    <property type="molecule type" value="Genomic_DNA"/>
</dbReference>
<protein>
    <submittedName>
        <fullName evidence="1">Uncharacterized protein</fullName>
    </submittedName>
</protein>
<sequence length="96" mass="10901">MKSEQIEEREEALRGAKVIGVQEVEWLDNEYSAVEVETTTGETVFLLAVHWRHRWKKDRNGELTGEGSVTPQPASLHLVTENVRVLTDNERASSEP</sequence>
<gene>
    <name evidence="1" type="ORF">Spa11_14180</name>
</gene>
<proteinExistence type="predicted"/>
<name>A0A518K601_9BACT</name>
<evidence type="ECO:0000313" key="1">
    <source>
        <dbReference type="EMBL" id="QDV73222.1"/>
    </source>
</evidence>
<reference evidence="1 2" key="1">
    <citation type="submission" date="2019-02" db="EMBL/GenBank/DDBJ databases">
        <title>Deep-cultivation of Planctomycetes and their phenomic and genomic characterization uncovers novel biology.</title>
        <authorList>
            <person name="Wiegand S."/>
            <person name="Jogler M."/>
            <person name="Boedeker C."/>
            <person name="Pinto D."/>
            <person name="Vollmers J."/>
            <person name="Rivas-Marin E."/>
            <person name="Kohn T."/>
            <person name="Peeters S.H."/>
            <person name="Heuer A."/>
            <person name="Rast P."/>
            <person name="Oberbeckmann S."/>
            <person name="Bunk B."/>
            <person name="Jeske O."/>
            <person name="Meyerdierks A."/>
            <person name="Storesund J.E."/>
            <person name="Kallscheuer N."/>
            <person name="Luecker S."/>
            <person name="Lage O.M."/>
            <person name="Pohl T."/>
            <person name="Merkel B.J."/>
            <person name="Hornburger P."/>
            <person name="Mueller R.-W."/>
            <person name="Bruemmer F."/>
            <person name="Labrenz M."/>
            <person name="Spormann A.M."/>
            <person name="Op den Camp H."/>
            <person name="Overmann J."/>
            <person name="Amann R."/>
            <person name="Jetten M.S.M."/>
            <person name="Mascher T."/>
            <person name="Medema M.H."/>
            <person name="Devos D.P."/>
            <person name="Kaster A.-K."/>
            <person name="Ovreas L."/>
            <person name="Rohde M."/>
            <person name="Galperin M.Y."/>
            <person name="Jogler C."/>
        </authorList>
    </citation>
    <scope>NUCLEOTIDE SEQUENCE [LARGE SCALE GENOMIC DNA]</scope>
    <source>
        <strain evidence="1 2">Spa11</strain>
    </source>
</reference>
<dbReference type="AlphaFoldDB" id="A0A518K601"/>
<dbReference type="RefSeq" id="WP_145109828.1">
    <property type="nucleotide sequence ID" value="NZ_CP036349.1"/>
</dbReference>